<dbReference type="InterPro" id="IPR011141">
    <property type="entry name" value="Polyketide_synthase_type-III"/>
</dbReference>
<comment type="similarity">
    <text evidence="1">Belongs to the thiolase-like superfamily. Chalcone/stilbene synthases family.</text>
</comment>
<protein>
    <submittedName>
        <fullName evidence="7">Type III polyketide synthase</fullName>
    </submittedName>
</protein>
<dbReference type="InterPro" id="IPR012328">
    <property type="entry name" value="Chalcone/stilbene_synt_C"/>
</dbReference>
<keyword evidence="2" id="KW-0808">Transferase</keyword>
<feature type="domain" description="Chalcone/stilbene synthase N-terminal" evidence="5">
    <location>
        <begin position="4"/>
        <end position="198"/>
    </location>
</feature>
<evidence type="ECO:0000313" key="8">
    <source>
        <dbReference type="Proteomes" id="UP000503088"/>
    </source>
</evidence>
<gene>
    <name evidence="7" type="ORF">GXN76_03900</name>
</gene>
<evidence type="ECO:0000256" key="3">
    <source>
        <dbReference type="ARBA" id="ARBA00023315"/>
    </source>
</evidence>
<sequence length="352" mass="39169">MGHIVAVGTSVPEFVLSQEEAEDFAQEVFRDSYPNIDRYLPVFKNTQVQSRRLSRPKEWFKSEPSFAQRNEAYIETACQLGEEAIQRCLASAELDMKDVDHLFFVSTSGLATPSIDARLINRMGVSRHVKRTPIWGLGCSGGAAGLARAWEYVRAFPQSKALLLAVELCSLTFRRSDQSKSNLVATSLFGDGAAAVLLAGSEALDRNASYPRILDGLSTTWPDSLDIMGWEVADDGLKVVFSKDIPSLVQREVRPVAEQFLTQWDLSLNDINRLIAHPGGQKVLKAYTKALDLPNHLLDHAYSVLKDYGNMSSATVLFVLERELREEYRKGDHGLLMALGPGFSSEMLLLQW</sequence>
<evidence type="ECO:0000256" key="2">
    <source>
        <dbReference type="ARBA" id="ARBA00022679"/>
    </source>
</evidence>
<dbReference type="Gene3D" id="3.40.47.10">
    <property type="match status" value="2"/>
</dbReference>
<dbReference type="PIRSF" id="PIRSF000451">
    <property type="entry name" value="PKS_III"/>
    <property type="match status" value="1"/>
</dbReference>
<dbReference type="InterPro" id="IPR016039">
    <property type="entry name" value="Thiolase-like"/>
</dbReference>
<dbReference type="PANTHER" id="PTHR11877">
    <property type="entry name" value="HYDROXYMETHYLGLUTARYL-COA SYNTHASE"/>
    <property type="match status" value="1"/>
</dbReference>
<accession>A0A7D3Y704</accession>
<reference evidence="7 8" key="1">
    <citation type="submission" date="2020-01" db="EMBL/GenBank/DDBJ databases">
        <authorList>
            <person name="Gulvik C.A."/>
            <person name="Batra D.G."/>
        </authorList>
    </citation>
    <scope>NUCLEOTIDE SEQUENCE [LARGE SCALE GENOMIC DNA]</scope>
    <source>
        <strain evidence="7 8">W9323</strain>
    </source>
</reference>
<evidence type="ECO:0000259" key="5">
    <source>
        <dbReference type="Pfam" id="PF00195"/>
    </source>
</evidence>
<organism evidence="7 8">
    <name type="scientific">Kroppenstedtia pulmonis</name>
    <dbReference type="NCBI Taxonomy" id="1380685"/>
    <lineage>
        <taxon>Bacteria</taxon>
        <taxon>Bacillati</taxon>
        <taxon>Bacillota</taxon>
        <taxon>Bacilli</taxon>
        <taxon>Bacillales</taxon>
        <taxon>Thermoactinomycetaceae</taxon>
        <taxon>Kroppenstedtia</taxon>
    </lineage>
</organism>
<dbReference type="Proteomes" id="UP000503088">
    <property type="component" value="Chromosome"/>
</dbReference>
<dbReference type="KEGG" id="kpul:GXN76_03900"/>
<dbReference type="GO" id="GO:0030639">
    <property type="term" value="P:polyketide biosynthetic process"/>
    <property type="evidence" value="ECO:0007669"/>
    <property type="project" value="TreeGrafter"/>
</dbReference>
<keyword evidence="8" id="KW-1185">Reference proteome</keyword>
<dbReference type="PANTHER" id="PTHR11877:SF99">
    <property type="entry name" value="1,3,6,8-TETRAHYDROXYNAPHTHALENE SYNTHASE"/>
    <property type="match status" value="1"/>
</dbReference>
<dbReference type="SUPFAM" id="SSF53901">
    <property type="entry name" value="Thiolase-like"/>
    <property type="match status" value="2"/>
</dbReference>
<evidence type="ECO:0000313" key="7">
    <source>
        <dbReference type="EMBL" id="QKG85885.1"/>
    </source>
</evidence>
<dbReference type="Pfam" id="PF00195">
    <property type="entry name" value="Chal_sti_synt_N"/>
    <property type="match status" value="1"/>
</dbReference>
<dbReference type="CDD" id="cd00831">
    <property type="entry name" value="CHS_like"/>
    <property type="match status" value="1"/>
</dbReference>
<dbReference type="EMBL" id="CP048104">
    <property type="protein sequence ID" value="QKG85885.1"/>
    <property type="molecule type" value="Genomic_DNA"/>
</dbReference>
<feature type="active site" description="Acyl-thioester intermediate" evidence="4">
    <location>
        <position position="139"/>
    </location>
</feature>
<dbReference type="InterPro" id="IPR001099">
    <property type="entry name" value="Chalcone/stilbene_synt_N"/>
</dbReference>
<dbReference type="AlphaFoldDB" id="A0A7D3Y704"/>
<evidence type="ECO:0000259" key="6">
    <source>
        <dbReference type="Pfam" id="PF02797"/>
    </source>
</evidence>
<keyword evidence="3" id="KW-0012">Acyltransferase</keyword>
<name>A0A7D3Y704_9BACL</name>
<dbReference type="Pfam" id="PF02797">
    <property type="entry name" value="Chal_sti_synt_C"/>
    <property type="match status" value="1"/>
</dbReference>
<proteinExistence type="inferred from homology"/>
<dbReference type="GO" id="GO:0016747">
    <property type="term" value="F:acyltransferase activity, transferring groups other than amino-acyl groups"/>
    <property type="evidence" value="ECO:0007669"/>
    <property type="project" value="InterPro"/>
</dbReference>
<evidence type="ECO:0000256" key="1">
    <source>
        <dbReference type="ARBA" id="ARBA00005531"/>
    </source>
</evidence>
<evidence type="ECO:0000256" key="4">
    <source>
        <dbReference type="PIRSR" id="PIRSR000451-1"/>
    </source>
</evidence>
<feature type="domain" description="Chalcone/stilbene synthase C-terminal" evidence="6">
    <location>
        <begin position="222"/>
        <end position="351"/>
    </location>
</feature>